<organism evidence="2 3">
    <name type="scientific">Brassica campestris</name>
    <name type="common">Field mustard</name>
    <dbReference type="NCBI Taxonomy" id="3711"/>
    <lineage>
        <taxon>Eukaryota</taxon>
        <taxon>Viridiplantae</taxon>
        <taxon>Streptophyta</taxon>
        <taxon>Embryophyta</taxon>
        <taxon>Tracheophyta</taxon>
        <taxon>Spermatophyta</taxon>
        <taxon>Magnoliopsida</taxon>
        <taxon>eudicotyledons</taxon>
        <taxon>Gunneridae</taxon>
        <taxon>Pentapetalae</taxon>
        <taxon>rosids</taxon>
        <taxon>malvids</taxon>
        <taxon>Brassicales</taxon>
        <taxon>Brassicaceae</taxon>
        <taxon>Brassiceae</taxon>
        <taxon>Brassica</taxon>
    </lineage>
</organism>
<dbReference type="Proteomes" id="UP000694005">
    <property type="component" value="Chromosome A09"/>
</dbReference>
<evidence type="ECO:0000256" key="1">
    <source>
        <dbReference type="SAM" id="MobiDB-lite"/>
    </source>
</evidence>
<evidence type="ECO:0000313" key="3">
    <source>
        <dbReference type="Proteomes" id="UP000694005"/>
    </source>
</evidence>
<accession>A0A8D9CML2</accession>
<feature type="region of interest" description="Disordered" evidence="1">
    <location>
        <begin position="41"/>
        <end position="60"/>
    </location>
</feature>
<proteinExistence type="predicted"/>
<dbReference type="AlphaFoldDB" id="A0A8D9CML2"/>
<name>A0A8D9CML2_BRACM</name>
<feature type="region of interest" description="Disordered" evidence="1">
    <location>
        <begin position="1"/>
        <end position="32"/>
    </location>
</feature>
<dbReference type="Gramene" id="A09p18470.2_BraZ1">
    <property type="protein sequence ID" value="A09p18470.2_BraZ1.CDS"/>
    <property type="gene ID" value="A09g18470.2_BraZ1"/>
</dbReference>
<sequence length="60" mass="6933">MDQNEDDHDPDSVQDDSTNVVESRGKNRRHSKCWKHFDIIGDKFSDGDSKEESGIKKIKK</sequence>
<feature type="compositionally biased region" description="Acidic residues" evidence="1">
    <location>
        <begin position="1"/>
        <end position="14"/>
    </location>
</feature>
<dbReference type="EMBL" id="LS974625">
    <property type="protein sequence ID" value="CAG7861380.1"/>
    <property type="molecule type" value="Genomic_DNA"/>
</dbReference>
<protein>
    <submittedName>
        <fullName evidence="2">Uncharacterized protein</fullName>
    </submittedName>
</protein>
<reference evidence="2 3" key="1">
    <citation type="submission" date="2021-07" db="EMBL/GenBank/DDBJ databases">
        <authorList>
            <consortium name="Genoscope - CEA"/>
            <person name="William W."/>
        </authorList>
    </citation>
    <scope>NUCLEOTIDE SEQUENCE [LARGE SCALE GENOMIC DNA]</scope>
</reference>
<evidence type="ECO:0000313" key="2">
    <source>
        <dbReference type="EMBL" id="CAG7861380.1"/>
    </source>
</evidence>
<gene>
    <name evidence="2" type="ORF">BRAPAZ1V2_A09P18470.2</name>
</gene>